<dbReference type="AlphaFoldDB" id="A0A263D6U6"/>
<evidence type="ECO:0000313" key="1">
    <source>
        <dbReference type="EMBL" id="OZM74244.1"/>
    </source>
</evidence>
<proteinExistence type="predicted"/>
<dbReference type="InterPro" id="IPR025336">
    <property type="entry name" value="SCO4226-like"/>
</dbReference>
<sequence>MGRYVIERSLPGAGALRQEDLADLSRKSNDVLADLGEEIAWVQSYVTGDKLYCVYDANDPELIAEHARRGGFPCDRVSEVRTVISPDTGR</sequence>
<organism evidence="1 2">
    <name type="scientific">Amycolatopsis antarctica</name>
    <dbReference type="NCBI Taxonomy" id="1854586"/>
    <lineage>
        <taxon>Bacteria</taxon>
        <taxon>Bacillati</taxon>
        <taxon>Actinomycetota</taxon>
        <taxon>Actinomycetes</taxon>
        <taxon>Pseudonocardiales</taxon>
        <taxon>Pseudonocardiaceae</taxon>
        <taxon>Amycolatopsis</taxon>
    </lineage>
</organism>
<protein>
    <recommendedName>
        <fullName evidence="3">DUF4242 domain-containing protein</fullName>
    </recommendedName>
</protein>
<name>A0A263D6U6_9PSEU</name>
<dbReference type="OrthoDB" id="9800027at2"/>
<dbReference type="RefSeq" id="WP_094861140.1">
    <property type="nucleotide sequence ID" value="NZ_NKYE01000002.1"/>
</dbReference>
<dbReference type="Proteomes" id="UP000242444">
    <property type="component" value="Unassembled WGS sequence"/>
</dbReference>
<dbReference type="Pfam" id="PF14026">
    <property type="entry name" value="SCO4226-like"/>
    <property type="match status" value="1"/>
</dbReference>
<accession>A0A263D6U6</accession>
<evidence type="ECO:0008006" key="3">
    <source>
        <dbReference type="Google" id="ProtNLM"/>
    </source>
</evidence>
<reference evidence="1 2" key="1">
    <citation type="submission" date="2017-07" db="EMBL/GenBank/DDBJ databases">
        <title>Amycolatopsis antarcticus sp. nov., isolated from the surface of an Antarcticus brown macroalga.</title>
        <authorList>
            <person name="Wang J."/>
            <person name="Leiva S."/>
            <person name="Huang J."/>
            <person name="Huang Y."/>
        </authorList>
    </citation>
    <scope>NUCLEOTIDE SEQUENCE [LARGE SCALE GENOMIC DNA]</scope>
    <source>
        <strain evidence="1 2">AU-G6</strain>
    </source>
</reference>
<evidence type="ECO:0000313" key="2">
    <source>
        <dbReference type="Proteomes" id="UP000242444"/>
    </source>
</evidence>
<comment type="caution">
    <text evidence="1">The sequence shown here is derived from an EMBL/GenBank/DDBJ whole genome shotgun (WGS) entry which is preliminary data.</text>
</comment>
<dbReference type="EMBL" id="NKYE01000002">
    <property type="protein sequence ID" value="OZM74244.1"/>
    <property type="molecule type" value="Genomic_DNA"/>
</dbReference>
<gene>
    <name evidence="1" type="ORF">CFN78_03575</name>
</gene>
<keyword evidence="2" id="KW-1185">Reference proteome</keyword>
<dbReference type="InParanoid" id="A0A263D6U6"/>